<protein>
    <submittedName>
        <fullName evidence="1">Uncharacterized protein</fullName>
    </submittedName>
</protein>
<evidence type="ECO:0000313" key="2">
    <source>
        <dbReference type="Proteomes" id="UP000680206"/>
    </source>
</evidence>
<sequence length="132" mass="14933">MADEHAEAKRWDELTDEMVVVYGVIRYVLSCLPVRIHLAHYNEDWEPGEAIAALVALNRARLELVRDQPLIELHRDLLQQAITDWLLAFDLAGLFPLVGDPIGWRLDALEHLIQRAQFTAGKVALDLGIGDE</sequence>
<comment type="caution">
    <text evidence="1">The sequence shown here is derived from an EMBL/GenBank/DDBJ whole genome shotgun (WGS) entry which is preliminary data.</text>
</comment>
<organism evidence="1 2">
    <name type="scientific">Actinomadura violacea</name>
    <dbReference type="NCBI Taxonomy" id="2819934"/>
    <lineage>
        <taxon>Bacteria</taxon>
        <taxon>Bacillati</taxon>
        <taxon>Actinomycetota</taxon>
        <taxon>Actinomycetes</taxon>
        <taxon>Streptosporangiales</taxon>
        <taxon>Thermomonosporaceae</taxon>
        <taxon>Actinomadura</taxon>
    </lineage>
</organism>
<dbReference type="RefSeq" id="WP_208250194.1">
    <property type="nucleotide sequence ID" value="NZ_JAGEPF010000032.1"/>
</dbReference>
<name>A0ABS3S4S4_9ACTN</name>
<reference evidence="1 2" key="1">
    <citation type="submission" date="2021-03" db="EMBL/GenBank/DDBJ databases">
        <title>Actinomadura violae sp. nov., isolated from lichen in Thailand.</title>
        <authorList>
            <person name="Kanchanasin P."/>
            <person name="Saeng-In P."/>
            <person name="Phongsopitanun W."/>
            <person name="Yuki M."/>
            <person name="Kudo T."/>
            <person name="Ohkuma M."/>
            <person name="Tanasupawat S."/>
        </authorList>
    </citation>
    <scope>NUCLEOTIDE SEQUENCE [LARGE SCALE GENOMIC DNA]</scope>
    <source>
        <strain evidence="1 2">LCR2-06</strain>
    </source>
</reference>
<proteinExistence type="predicted"/>
<dbReference type="EMBL" id="JAGEPF010000032">
    <property type="protein sequence ID" value="MBO2464014.1"/>
    <property type="molecule type" value="Genomic_DNA"/>
</dbReference>
<keyword evidence="2" id="KW-1185">Reference proteome</keyword>
<gene>
    <name evidence="1" type="ORF">J4709_41240</name>
</gene>
<evidence type="ECO:0000313" key="1">
    <source>
        <dbReference type="EMBL" id="MBO2464014.1"/>
    </source>
</evidence>
<accession>A0ABS3S4S4</accession>
<dbReference type="Proteomes" id="UP000680206">
    <property type="component" value="Unassembled WGS sequence"/>
</dbReference>